<dbReference type="Proteomes" id="UP000318017">
    <property type="component" value="Chromosome"/>
</dbReference>
<keyword evidence="2 3" id="KW-0326">Glycosidase</keyword>
<proteinExistence type="inferred from homology"/>
<dbReference type="Pfam" id="PF00150">
    <property type="entry name" value="Cellulase"/>
    <property type="match status" value="1"/>
</dbReference>
<keyword evidence="6" id="KW-1185">Reference proteome</keyword>
<dbReference type="EC" id="3.2.1.4" evidence="5"/>
<protein>
    <submittedName>
        <fullName evidence="5">Endoglucanase</fullName>
        <ecNumber evidence="5">3.2.1.4</ecNumber>
    </submittedName>
</protein>
<comment type="similarity">
    <text evidence="3">Belongs to the glycosyl hydrolase 5 (cellulase A) family.</text>
</comment>
<dbReference type="AlphaFoldDB" id="A0A518G3S8"/>
<dbReference type="RefSeq" id="WP_145076029.1">
    <property type="nucleotide sequence ID" value="NZ_CP036298.1"/>
</dbReference>
<dbReference type="InterPro" id="IPR001547">
    <property type="entry name" value="Glyco_hydro_5"/>
</dbReference>
<dbReference type="SUPFAM" id="SSF51445">
    <property type="entry name" value="(Trans)glycosidases"/>
    <property type="match status" value="1"/>
</dbReference>
<evidence type="ECO:0000256" key="2">
    <source>
        <dbReference type="ARBA" id="ARBA00023295"/>
    </source>
</evidence>
<evidence type="ECO:0000313" key="5">
    <source>
        <dbReference type="EMBL" id="QDV23258.1"/>
    </source>
</evidence>
<evidence type="ECO:0000256" key="1">
    <source>
        <dbReference type="ARBA" id="ARBA00022801"/>
    </source>
</evidence>
<dbReference type="PROSITE" id="PS00659">
    <property type="entry name" value="GLYCOSYL_HYDROL_F5"/>
    <property type="match status" value="1"/>
</dbReference>
<dbReference type="GO" id="GO:0009251">
    <property type="term" value="P:glucan catabolic process"/>
    <property type="evidence" value="ECO:0007669"/>
    <property type="project" value="TreeGrafter"/>
</dbReference>
<accession>A0A518G3S8</accession>
<dbReference type="GO" id="GO:0008810">
    <property type="term" value="F:cellulase activity"/>
    <property type="evidence" value="ECO:0007669"/>
    <property type="project" value="UniProtKB-EC"/>
</dbReference>
<feature type="domain" description="Glycoside hydrolase family 5" evidence="4">
    <location>
        <begin position="70"/>
        <end position="353"/>
    </location>
</feature>
<dbReference type="PANTHER" id="PTHR34142:SF1">
    <property type="entry name" value="GLYCOSIDE HYDROLASE FAMILY 5 DOMAIN-CONTAINING PROTEIN"/>
    <property type="match status" value="1"/>
</dbReference>
<keyword evidence="1 3" id="KW-0378">Hydrolase</keyword>
<name>A0A518G3S8_9BACT</name>
<dbReference type="InterPro" id="IPR017853">
    <property type="entry name" value="GH"/>
</dbReference>
<dbReference type="PANTHER" id="PTHR34142">
    <property type="entry name" value="ENDO-BETA-1,4-GLUCANASE A"/>
    <property type="match status" value="1"/>
</dbReference>
<evidence type="ECO:0000313" key="6">
    <source>
        <dbReference type="Proteomes" id="UP000318017"/>
    </source>
</evidence>
<reference evidence="5 6" key="1">
    <citation type="submission" date="2019-02" db="EMBL/GenBank/DDBJ databases">
        <title>Deep-cultivation of Planctomycetes and their phenomic and genomic characterization uncovers novel biology.</title>
        <authorList>
            <person name="Wiegand S."/>
            <person name="Jogler M."/>
            <person name="Boedeker C."/>
            <person name="Pinto D."/>
            <person name="Vollmers J."/>
            <person name="Rivas-Marin E."/>
            <person name="Kohn T."/>
            <person name="Peeters S.H."/>
            <person name="Heuer A."/>
            <person name="Rast P."/>
            <person name="Oberbeckmann S."/>
            <person name="Bunk B."/>
            <person name="Jeske O."/>
            <person name="Meyerdierks A."/>
            <person name="Storesund J.E."/>
            <person name="Kallscheuer N."/>
            <person name="Luecker S."/>
            <person name="Lage O.M."/>
            <person name="Pohl T."/>
            <person name="Merkel B.J."/>
            <person name="Hornburger P."/>
            <person name="Mueller R.-W."/>
            <person name="Bruemmer F."/>
            <person name="Labrenz M."/>
            <person name="Spormann A.M."/>
            <person name="Op den Camp H."/>
            <person name="Overmann J."/>
            <person name="Amann R."/>
            <person name="Jetten M.S.M."/>
            <person name="Mascher T."/>
            <person name="Medema M.H."/>
            <person name="Devos D.P."/>
            <person name="Kaster A.-K."/>
            <person name="Ovreas L."/>
            <person name="Rohde M."/>
            <person name="Galperin M.Y."/>
            <person name="Jogler C."/>
        </authorList>
    </citation>
    <scope>NUCLEOTIDE SEQUENCE [LARGE SCALE GENOMIC DNA]</scope>
    <source>
        <strain evidence="5 6">Q31a</strain>
    </source>
</reference>
<sequence length="383" mass="43389">MRNRTKPYIPTVSPGLAVGLLLLVQGICPHAALAQTSSARWTASNPPTSALFQGVGVSLAGAEFGVEADGFSNLHPGRVGRDYVYPSAESVEGLAARGIRTFRLPIRWERLQPKLGKALDPQELKQLDQTLELIAKHQGKVIIDLHNYARYAWATGSRVQSLRIDQRWEGNRPVTSEDLANFWQFLARRYRNHPGLLAYGIMNEPHDMDDSSWQRISQKVVDGIRTVDLENWILVAGDEWSSAERFAEVNGDTAWIRDPAQRTAYEAHCYFDLDASGKYKFSYSYEQRLDPALKQRPANRIKPFADWCRKNQVVGFIGEFGVPNNDPRWNALLEDFLHELRHQNLASCYWAAGQWWGDYPLSVHPGAHPHDDPATLKTLIQFQ</sequence>
<dbReference type="Gene3D" id="3.20.20.80">
    <property type="entry name" value="Glycosidases"/>
    <property type="match status" value="1"/>
</dbReference>
<dbReference type="KEGG" id="ahel:Q31a_15560"/>
<evidence type="ECO:0000256" key="3">
    <source>
        <dbReference type="RuleBase" id="RU361153"/>
    </source>
</evidence>
<dbReference type="EMBL" id="CP036298">
    <property type="protein sequence ID" value="QDV23258.1"/>
    <property type="molecule type" value="Genomic_DNA"/>
</dbReference>
<gene>
    <name evidence="5" type="primary">egl</name>
    <name evidence="5" type="ORF">Q31a_15560</name>
</gene>
<dbReference type="OrthoDB" id="9800955at2"/>
<evidence type="ECO:0000259" key="4">
    <source>
        <dbReference type="Pfam" id="PF00150"/>
    </source>
</evidence>
<dbReference type="InterPro" id="IPR018087">
    <property type="entry name" value="Glyco_hydro_5_CS"/>
</dbReference>
<organism evidence="5 6">
    <name type="scientific">Aureliella helgolandensis</name>
    <dbReference type="NCBI Taxonomy" id="2527968"/>
    <lineage>
        <taxon>Bacteria</taxon>
        <taxon>Pseudomonadati</taxon>
        <taxon>Planctomycetota</taxon>
        <taxon>Planctomycetia</taxon>
        <taxon>Pirellulales</taxon>
        <taxon>Pirellulaceae</taxon>
        <taxon>Aureliella</taxon>
    </lineage>
</organism>